<dbReference type="AlphaFoldDB" id="A0A330LJ05"/>
<dbReference type="Proteomes" id="UP000250163">
    <property type="component" value="Chromosome MORIYA"/>
</dbReference>
<name>A0A330LJ05_9GAMM</name>
<dbReference type="KEGG" id="mya:MORIYA_0639"/>
<sequence length="33" mass="3726">MSLPHYKFSVFELVFNPVYIIADVNNNNAGVGR</sequence>
<keyword evidence="2" id="KW-1185">Reference proteome</keyword>
<gene>
    <name evidence="1" type="ORF">MORIYA_0639</name>
</gene>
<reference evidence="2" key="1">
    <citation type="submission" date="2018-05" db="EMBL/GenBank/DDBJ databases">
        <authorList>
            <person name="Cea G.-C."/>
            <person name="William W."/>
        </authorList>
    </citation>
    <scope>NUCLEOTIDE SEQUENCE [LARGE SCALE GENOMIC DNA]</scope>
    <source>
        <strain evidence="2">DB21MT 5</strain>
    </source>
</reference>
<dbReference type="EMBL" id="LS483250">
    <property type="protein sequence ID" value="SQD77117.1"/>
    <property type="molecule type" value="Genomic_DNA"/>
</dbReference>
<evidence type="ECO:0000313" key="2">
    <source>
        <dbReference type="Proteomes" id="UP000250163"/>
    </source>
</evidence>
<organism evidence="1 2">
    <name type="scientific">Moritella yayanosii</name>
    <dbReference type="NCBI Taxonomy" id="69539"/>
    <lineage>
        <taxon>Bacteria</taxon>
        <taxon>Pseudomonadati</taxon>
        <taxon>Pseudomonadota</taxon>
        <taxon>Gammaproteobacteria</taxon>
        <taxon>Alteromonadales</taxon>
        <taxon>Moritellaceae</taxon>
        <taxon>Moritella</taxon>
    </lineage>
</organism>
<evidence type="ECO:0000313" key="1">
    <source>
        <dbReference type="EMBL" id="SQD77117.1"/>
    </source>
</evidence>
<protein>
    <submittedName>
        <fullName evidence="1">Uncharacterized protein</fullName>
    </submittedName>
</protein>
<accession>A0A330LJ05</accession>
<proteinExistence type="predicted"/>